<evidence type="ECO:0000313" key="4">
    <source>
        <dbReference type="Proteomes" id="UP000000366"/>
    </source>
</evidence>
<evidence type="ECO:0000256" key="1">
    <source>
        <dbReference type="SAM" id="Phobius"/>
    </source>
</evidence>
<protein>
    <submittedName>
        <fullName evidence="3">ABC-type uncharacterized transport system permease component-like protein</fullName>
    </submittedName>
</protein>
<feature type="transmembrane region" description="Helical" evidence="1">
    <location>
        <begin position="185"/>
        <end position="206"/>
    </location>
</feature>
<organism evidence="3 4">
    <name type="scientific">Methylibium petroleiphilum (strain ATCC BAA-1232 / LMG 22953 / PM1)</name>
    <dbReference type="NCBI Taxonomy" id="420662"/>
    <lineage>
        <taxon>Bacteria</taxon>
        <taxon>Pseudomonadati</taxon>
        <taxon>Pseudomonadota</taxon>
        <taxon>Betaproteobacteria</taxon>
        <taxon>Burkholderiales</taxon>
        <taxon>Sphaerotilaceae</taxon>
        <taxon>Methylibium</taxon>
    </lineage>
</organism>
<dbReference type="RefSeq" id="WP_011830795.1">
    <property type="nucleotide sequence ID" value="NC_008825.1"/>
</dbReference>
<dbReference type="STRING" id="420662.Mpe_A3219"/>
<feature type="domain" description="Cytochrome c assembly protein" evidence="2">
    <location>
        <begin position="75"/>
        <end position="268"/>
    </location>
</feature>
<feature type="transmembrane region" description="Helical" evidence="1">
    <location>
        <begin position="100"/>
        <end position="118"/>
    </location>
</feature>
<feature type="transmembrane region" description="Helical" evidence="1">
    <location>
        <begin position="6"/>
        <end position="28"/>
    </location>
</feature>
<dbReference type="AlphaFoldDB" id="A2SKT3"/>
<dbReference type="Pfam" id="PF01578">
    <property type="entry name" value="Cytochrom_C_asm"/>
    <property type="match status" value="1"/>
</dbReference>
<dbReference type="HOGENOM" id="CLU_049710_1_1_4"/>
<dbReference type="Proteomes" id="UP000000366">
    <property type="component" value="Chromosome"/>
</dbReference>
<dbReference type="PANTHER" id="PTHR38034">
    <property type="entry name" value="INNER MEMBRANE PROTEIN YPJD"/>
    <property type="match status" value="1"/>
</dbReference>
<feature type="transmembrane region" description="Helical" evidence="1">
    <location>
        <begin position="69"/>
        <end position="88"/>
    </location>
</feature>
<keyword evidence="4" id="KW-1185">Reference proteome</keyword>
<dbReference type="EMBL" id="CP000555">
    <property type="protein sequence ID" value="ABM96172.1"/>
    <property type="molecule type" value="Genomic_DNA"/>
</dbReference>
<dbReference type="KEGG" id="mpt:Mpe_A3219"/>
<keyword evidence="1" id="KW-0812">Transmembrane</keyword>
<evidence type="ECO:0000259" key="2">
    <source>
        <dbReference type="Pfam" id="PF01578"/>
    </source>
</evidence>
<dbReference type="PANTHER" id="PTHR38034:SF1">
    <property type="entry name" value="INNER MEMBRANE PROTEIN YPJD"/>
    <property type="match status" value="1"/>
</dbReference>
<reference evidence="3 4" key="1">
    <citation type="journal article" date="2007" name="J. Bacteriol.">
        <title>Whole-genome analysis of the methyl tert-butyl ether-degrading beta-proteobacterium Methylibium petroleiphilum PM1.</title>
        <authorList>
            <person name="Kane S.R."/>
            <person name="Chakicherla A.Y."/>
            <person name="Chain P.S.G."/>
            <person name="Schmidt R."/>
            <person name="Shin M.W."/>
            <person name="Legler T.C."/>
            <person name="Scow K.M."/>
            <person name="Larimer F.W."/>
            <person name="Lucas S.M."/>
            <person name="Richardson P.M."/>
            <person name="Hristova K.R."/>
        </authorList>
    </citation>
    <scope>NUCLEOTIDE SEQUENCE [LARGE SCALE GENOMIC DNA]</scope>
    <source>
        <strain evidence="4">ATCC BAA-1232 / LMG 22953 / PM1</strain>
    </source>
</reference>
<dbReference type="eggNOG" id="COG4137">
    <property type="taxonomic scope" value="Bacteria"/>
</dbReference>
<keyword evidence="1" id="KW-1133">Transmembrane helix</keyword>
<dbReference type="GO" id="GO:0020037">
    <property type="term" value="F:heme binding"/>
    <property type="evidence" value="ECO:0007669"/>
    <property type="project" value="InterPro"/>
</dbReference>
<proteinExistence type="predicted"/>
<feature type="transmembrane region" description="Helical" evidence="1">
    <location>
        <begin position="247"/>
        <end position="266"/>
    </location>
</feature>
<evidence type="ECO:0000313" key="3">
    <source>
        <dbReference type="EMBL" id="ABM96172.1"/>
    </source>
</evidence>
<dbReference type="GO" id="GO:0017004">
    <property type="term" value="P:cytochrome complex assembly"/>
    <property type="evidence" value="ECO:0007669"/>
    <property type="project" value="InterPro"/>
</dbReference>
<accession>A2SKT3</accession>
<keyword evidence="1" id="KW-0472">Membrane</keyword>
<name>A2SKT3_METPP</name>
<dbReference type="InterPro" id="IPR002541">
    <property type="entry name" value="Cyt_c_assembly"/>
</dbReference>
<gene>
    <name evidence="3" type="ordered locus">Mpe_A3219</name>
</gene>
<feature type="transmembrane region" description="Helical" evidence="1">
    <location>
        <begin position="218"/>
        <end position="235"/>
    </location>
</feature>
<feature type="transmembrane region" description="Helical" evidence="1">
    <location>
        <begin position="35"/>
        <end position="57"/>
    </location>
</feature>
<dbReference type="InterPro" id="IPR052372">
    <property type="entry name" value="YpjD/HemX"/>
</dbReference>
<feature type="transmembrane region" description="Helical" evidence="1">
    <location>
        <begin position="130"/>
        <end position="153"/>
    </location>
</feature>
<sequence length="274" mass="29330">MILSPGLSAASLLPLAATSIVALLAYLVAAFRREATWLGVVLAVGWIGHGLAIGLHAAGVGEAQPGARFGFAPALSVTLWLVLAVYAIESRFVPLAGVRRTLAVLGAAAVVLTLVFPGELRPHAGSPWAPLHWILGIASYGLFGTALLHAALLRRAEQRLRSKPAAGEAPRVPSPGLPLLRLEKLTFRFVAAGFVVLSATLLLGWWFSSPWRWDHKSVFSVLAWGVFAALLAGRRAFGWRGRLATRWLYVGAGLLLLAYVGSRFVLEVVLHRTT</sequence>